<organism evidence="2 3">
    <name type="scientific">Solicola gregarius</name>
    <dbReference type="NCBI Taxonomy" id="2908642"/>
    <lineage>
        <taxon>Bacteria</taxon>
        <taxon>Bacillati</taxon>
        <taxon>Actinomycetota</taxon>
        <taxon>Actinomycetes</taxon>
        <taxon>Propionibacteriales</taxon>
        <taxon>Nocardioidaceae</taxon>
        <taxon>Solicola</taxon>
    </lineage>
</organism>
<reference evidence="2" key="1">
    <citation type="submission" date="2022-01" db="EMBL/GenBank/DDBJ databases">
        <title>Nocardioidaceae gen. sp. A5X3R13.</title>
        <authorList>
            <person name="Lopez Marin M.A."/>
            <person name="Uhlik O."/>
        </authorList>
    </citation>
    <scope>NUCLEOTIDE SEQUENCE</scope>
    <source>
        <strain evidence="2">A5X3R13</strain>
    </source>
</reference>
<proteinExistence type="predicted"/>
<feature type="region of interest" description="Disordered" evidence="1">
    <location>
        <begin position="27"/>
        <end position="58"/>
    </location>
</feature>
<dbReference type="RefSeq" id="WP_271636036.1">
    <property type="nucleotide sequence ID" value="NZ_CP094970.1"/>
</dbReference>
<dbReference type="Proteomes" id="UP001164390">
    <property type="component" value="Chromosome"/>
</dbReference>
<dbReference type="AlphaFoldDB" id="A0AA46YLW5"/>
<evidence type="ECO:0000313" key="3">
    <source>
        <dbReference type="Proteomes" id="UP001164390"/>
    </source>
</evidence>
<protein>
    <submittedName>
        <fullName evidence="2">Uncharacterized protein</fullName>
    </submittedName>
</protein>
<sequence length="58" mass="6908">MIRPMNHTIEMIAAQYETYVRDQARRHRAYDDEFEPSTRRRRSKANQRIAGATDPSEL</sequence>
<accession>A0AA46YLW5</accession>
<dbReference type="KEGG" id="sgrg:L0C25_08455"/>
<evidence type="ECO:0000313" key="2">
    <source>
        <dbReference type="EMBL" id="UYM07092.1"/>
    </source>
</evidence>
<name>A0AA46YLW5_9ACTN</name>
<dbReference type="EMBL" id="CP094970">
    <property type="protein sequence ID" value="UYM07092.1"/>
    <property type="molecule type" value="Genomic_DNA"/>
</dbReference>
<gene>
    <name evidence="2" type="ORF">L0C25_08455</name>
</gene>
<evidence type="ECO:0000256" key="1">
    <source>
        <dbReference type="SAM" id="MobiDB-lite"/>
    </source>
</evidence>
<keyword evidence="3" id="KW-1185">Reference proteome</keyword>